<dbReference type="Proteomes" id="UP000001861">
    <property type="component" value="Unassembled WGS sequence"/>
</dbReference>
<dbReference type="GO" id="GO:0008202">
    <property type="term" value="P:steroid metabolic process"/>
    <property type="evidence" value="ECO:0007669"/>
    <property type="project" value="TreeGrafter"/>
</dbReference>
<dbReference type="KEGG" id="cci:CC1G_01081"/>
<dbReference type="RefSeq" id="XP_001833019.1">
    <property type="nucleotide sequence ID" value="XM_001832967.1"/>
</dbReference>
<organism evidence="2 3">
    <name type="scientific">Coprinopsis cinerea (strain Okayama-7 / 130 / ATCC MYA-4618 / FGSC 9003)</name>
    <name type="common">Inky cap fungus</name>
    <name type="synonym">Hormographiella aspergillata</name>
    <dbReference type="NCBI Taxonomy" id="240176"/>
    <lineage>
        <taxon>Eukaryota</taxon>
        <taxon>Fungi</taxon>
        <taxon>Dikarya</taxon>
        <taxon>Basidiomycota</taxon>
        <taxon>Agaricomycotina</taxon>
        <taxon>Agaricomycetes</taxon>
        <taxon>Agaricomycetidae</taxon>
        <taxon>Agaricales</taxon>
        <taxon>Agaricineae</taxon>
        <taxon>Psathyrellaceae</taxon>
        <taxon>Coprinopsis</taxon>
    </lineage>
</organism>
<proteinExistence type="predicted"/>
<accession>A8NEG4</accession>
<dbReference type="eggNOG" id="ENOG502S5TG">
    <property type="taxonomic scope" value="Eukaryota"/>
</dbReference>
<reference evidence="2 3" key="1">
    <citation type="journal article" date="2010" name="Proc. Natl. Acad. Sci. U.S.A.">
        <title>Insights into evolution of multicellular fungi from the assembled chromosomes of the mushroom Coprinopsis cinerea (Coprinus cinereus).</title>
        <authorList>
            <person name="Stajich J.E."/>
            <person name="Wilke S.K."/>
            <person name="Ahren D."/>
            <person name="Au C.H."/>
            <person name="Birren B.W."/>
            <person name="Borodovsky M."/>
            <person name="Burns C."/>
            <person name="Canback B."/>
            <person name="Casselton L.A."/>
            <person name="Cheng C.K."/>
            <person name="Deng J."/>
            <person name="Dietrich F.S."/>
            <person name="Fargo D.C."/>
            <person name="Farman M.L."/>
            <person name="Gathman A.C."/>
            <person name="Goldberg J."/>
            <person name="Guigo R."/>
            <person name="Hoegger P.J."/>
            <person name="Hooker J.B."/>
            <person name="Huggins A."/>
            <person name="James T.Y."/>
            <person name="Kamada T."/>
            <person name="Kilaru S."/>
            <person name="Kodira C."/>
            <person name="Kues U."/>
            <person name="Kupfer D."/>
            <person name="Kwan H.S."/>
            <person name="Lomsadze A."/>
            <person name="Li W."/>
            <person name="Lilly W.W."/>
            <person name="Ma L.J."/>
            <person name="Mackey A.J."/>
            <person name="Manning G."/>
            <person name="Martin F."/>
            <person name="Muraguchi H."/>
            <person name="Natvig D.O."/>
            <person name="Palmerini H."/>
            <person name="Ramesh M.A."/>
            <person name="Rehmeyer C.J."/>
            <person name="Roe B.A."/>
            <person name="Shenoy N."/>
            <person name="Stanke M."/>
            <person name="Ter-Hovhannisyan V."/>
            <person name="Tunlid A."/>
            <person name="Velagapudi R."/>
            <person name="Vision T.J."/>
            <person name="Zeng Q."/>
            <person name="Zolan M.E."/>
            <person name="Pukkila P.J."/>
        </authorList>
    </citation>
    <scope>NUCLEOTIDE SEQUENCE [LARGE SCALE GENOMIC DNA]</scope>
    <source>
        <strain evidence="3">Okayama-7 / 130 / ATCC MYA-4618 / FGSC 9003</strain>
    </source>
</reference>
<comment type="caution">
    <text evidence="2">The sequence shown here is derived from an EMBL/GenBank/DDBJ whole genome shotgun (WGS) entry which is preliminary data.</text>
</comment>
<evidence type="ECO:0000313" key="2">
    <source>
        <dbReference type="EMBL" id="EAU88708.1"/>
    </source>
</evidence>
<feature type="compositionally biased region" description="Low complexity" evidence="1">
    <location>
        <begin position="576"/>
        <end position="587"/>
    </location>
</feature>
<gene>
    <name evidence="2" type="ORF">CC1G_01081</name>
</gene>
<dbReference type="STRING" id="240176.A8NEG4"/>
<dbReference type="AlphaFoldDB" id="A8NEG4"/>
<dbReference type="OMA" id="CHGYVRA"/>
<evidence type="ECO:0008006" key="4">
    <source>
        <dbReference type="Google" id="ProtNLM"/>
    </source>
</evidence>
<dbReference type="GO" id="GO:0016491">
    <property type="term" value="F:oxidoreductase activity"/>
    <property type="evidence" value="ECO:0007669"/>
    <property type="project" value="TreeGrafter"/>
</dbReference>
<dbReference type="Pfam" id="PF08643">
    <property type="entry name" value="DUF1776"/>
    <property type="match status" value="1"/>
</dbReference>
<feature type="compositionally biased region" description="Basic and acidic residues" evidence="1">
    <location>
        <begin position="535"/>
        <end position="552"/>
    </location>
</feature>
<dbReference type="Gene3D" id="3.40.50.720">
    <property type="entry name" value="NAD(P)-binding Rossmann-like Domain"/>
    <property type="match status" value="1"/>
</dbReference>
<evidence type="ECO:0000313" key="3">
    <source>
        <dbReference type="Proteomes" id="UP000001861"/>
    </source>
</evidence>
<feature type="compositionally biased region" description="Acidic residues" evidence="1">
    <location>
        <begin position="559"/>
        <end position="569"/>
    </location>
</feature>
<dbReference type="InParanoid" id="A8NEG4"/>
<dbReference type="InterPro" id="IPR013952">
    <property type="entry name" value="DUF1776_fun"/>
</dbReference>
<name>A8NEG4_COPC7</name>
<evidence type="ECO:0000256" key="1">
    <source>
        <dbReference type="SAM" id="MobiDB-lite"/>
    </source>
</evidence>
<dbReference type="EMBL" id="AACS02000002">
    <property type="protein sequence ID" value="EAU88708.1"/>
    <property type="molecule type" value="Genomic_DNA"/>
</dbReference>
<feature type="region of interest" description="Disordered" evidence="1">
    <location>
        <begin position="514"/>
        <end position="603"/>
    </location>
</feature>
<keyword evidence="3" id="KW-1185">Reference proteome</keyword>
<dbReference type="PANTHER" id="PTHR43313:SF1">
    <property type="entry name" value="3BETA-HYDROXYSTEROID DEHYDROGENASE DHS-16"/>
    <property type="match status" value="1"/>
</dbReference>
<protein>
    <recommendedName>
        <fullName evidence="4">DUF1776-domain-containing protein</fullName>
    </recommendedName>
</protein>
<dbReference type="OrthoDB" id="5308060at2759"/>
<dbReference type="PANTHER" id="PTHR43313">
    <property type="entry name" value="SHORT-CHAIN DEHYDROGENASE/REDUCTASE FAMILY 9C"/>
    <property type="match status" value="1"/>
</dbReference>
<dbReference type="VEuPathDB" id="FungiDB:CC1G_01081"/>
<dbReference type="GeneID" id="6009510"/>
<sequence length="603" mass="65245">MSSYDKLEASLDKIDDYLQSLEEYFFSSVSAVSHGLPDVHEVVNRLWVDISRYGPGLPSFPDVGLPTPGDFQIPPPPPPPQPALPVSMFNSSVHWIKTHPKTVSAVAVGIVGTGLYTTHRKMSAMKAKQPASKLQAQSAERKQVVVVLGGDTPHGLPLILGLEKKGYIVIASVSTAEAVEKLESRTKGYVKALVLDPQEPATVPIFLRSLSSTLSRRFPLRAAGDPHSSPSSQPYVQSVISLLTLPSSASPALGPLEHLSLAKDYLPYLTATQITPLQVIQQLLPILRTGSARARDKGHKTIVVCLPAVDTRVSLPFSSVQAMSAAGTLKAVETLRREIQMAAVTGKAESMSSIKVVIVDVGAVDVGRKAPATIQDSLLKATESWTSSEKVIYGPAFASVLQEQPPASLWDSLKSLFDEDRRYTVSRRPVRASTFVEKIIAVVSGGRTQGPFICGHDVGIGYVRTWLQGDRFAVGAGALTYRLASYLPSLLLDTLLNLPYLLIGLRNRLLPTQPFRRPPRDIPAASRRRTSPTQQRRDRGGVRAIEASKEELPLATPPEVEEESDEAEIDIGTPPSESESVDSSWISLQSLKSDDPSVDTPTV</sequence>